<dbReference type="EC" id="2.7.11.1" evidence="5"/>
<keyword evidence="3" id="KW-0812">Transmembrane</keyword>
<dbReference type="PANTHER" id="PTHR24363:SF7">
    <property type="entry name" value="SERINE_THREONINE-PROTEIN KINASE-LIKE PROTEIN E"/>
    <property type="match status" value="1"/>
</dbReference>
<dbReference type="GO" id="GO:0004674">
    <property type="term" value="F:protein serine/threonine kinase activity"/>
    <property type="evidence" value="ECO:0007669"/>
    <property type="project" value="UniProtKB-EC"/>
</dbReference>
<evidence type="ECO:0000256" key="3">
    <source>
        <dbReference type="SAM" id="Phobius"/>
    </source>
</evidence>
<accession>A0AAW9QT79</accession>
<proteinExistence type="predicted"/>
<keyword evidence="1" id="KW-0547">Nucleotide-binding</keyword>
<feature type="transmembrane region" description="Helical" evidence="3">
    <location>
        <begin position="338"/>
        <end position="360"/>
    </location>
</feature>
<dbReference type="Gene3D" id="3.30.200.20">
    <property type="entry name" value="Phosphorylase Kinase, domain 1"/>
    <property type="match status" value="1"/>
</dbReference>
<dbReference type="PROSITE" id="PS50011">
    <property type="entry name" value="PROTEIN_KINASE_DOM"/>
    <property type="match status" value="1"/>
</dbReference>
<comment type="caution">
    <text evidence="5">The sequence shown here is derived from an EMBL/GenBank/DDBJ whole genome shotgun (WGS) entry which is preliminary data.</text>
</comment>
<dbReference type="Proteomes" id="UP001328733">
    <property type="component" value="Unassembled WGS sequence"/>
</dbReference>
<keyword evidence="6" id="KW-1185">Reference proteome</keyword>
<dbReference type="InterPro" id="IPR000719">
    <property type="entry name" value="Prot_kinase_dom"/>
</dbReference>
<evidence type="ECO:0000259" key="4">
    <source>
        <dbReference type="PROSITE" id="PS50011"/>
    </source>
</evidence>
<keyword evidence="5" id="KW-0808">Transferase</keyword>
<evidence type="ECO:0000313" key="5">
    <source>
        <dbReference type="EMBL" id="MEG3436551.1"/>
    </source>
</evidence>
<keyword evidence="3" id="KW-1133">Transmembrane helix</keyword>
<feature type="transmembrane region" description="Helical" evidence="3">
    <location>
        <begin position="308"/>
        <end position="332"/>
    </location>
</feature>
<name>A0AAW9QT79_9CHRO</name>
<dbReference type="PANTHER" id="PTHR24363">
    <property type="entry name" value="SERINE/THREONINE PROTEIN KINASE"/>
    <property type="match status" value="1"/>
</dbReference>
<dbReference type="EMBL" id="JBAFSM010000008">
    <property type="protein sequence ID" value="MEG3436551.1"/>
    <property type="molecule type" value="Genomic_DNA"/>
</dbReference>
<dbReference type="GO" id="GO:0005524">
    <property type="term" value="F:ATP binding"/>
    <property type="evidence" value="ECO:0007669"/>
    <property type="project" value="UniProtKB-KW"/>
</dbReference>
<evidence type="ECO:0000313" key="6">
    <source>
        <dbReference type="Proteomes" id="UP001328733"/>
    </source>
</evidence>
<evidence type="ECO:0000256" key="2">
    <source>
        <dbReference type="ARBA" id="ARBA00022840"/>
    </source>
</evidence>
<organism evidence="5 6">
    <name type="scientific">Pannus brasiliensis CCIBt3594</name>
    <dbReference type="NCBI Taxonomy" id="1427578"/>
    <lineage>
        <taxon>Bacteria</taxon>
        <taxon>Bacillati</taxon>
        <taxon>Cyanobacteriota</taxon>
        <taxon>Cyanophyceae</taxon>
        <taxon>Oscillatoriophycideae</taxon>
        <taxon>Chroococcales</taxon>
        <taxon>Microcystaceae</taxon>
        <taxon>Pannus</taxon>
    </lineage>
</organism>
<dbReference type="SUPFAM" id="SSF56112">
    <property type="entry name" value="Protein kinase-like (PK-like)"/>
    <property type="match status" value="1"/>
</dbReference>
<dbReference type="Gene3D" id="1.10.510.10">
    <property type="entry name" value="Transferase(Phosphotransferase) domain 1"/>
    <property type="match status" value="1"/>
</dbReference>
<dbReference type="Pfam" id="PF00069">
    <property type="entry name" value="Pkinase"/>
    <property type="match status" value="1"/>
</dbReference>
<keyword evidence="5" id="KW-0418">Kinase</keyword>
<dbReference type="CDD" id="cd14014">
    <property type="entry name" value="STKc_PknB_like"/>
    <property type="match status" value="1"/>
</dbReference>
<dbReference type="PROSITE" id="PS00108">
    <property type="entry name" value="PROTEIN_KINASE_ST"/>
    <property type="match status" value="1"/>
</dbReference>
<dbReference type="InterPro" id="IPR008271">
    <property type="entry name" value="Ser/Thr_kinase_AS"/>
</dbReference>
<feature type="domain" description="Protein kinase" evidence="4">
    <location>
        <begin position="11"/>
        <end position="273"/>
    </location>
</feature>
<reference evidence="5 6" key="1">
    <citation type="submission" date="2024-01" db="EMBL/GenBank/DDBJ databases">
        <title>Genomic insights into the taxonomy and metabolism of the cyanobacterium Pannus brasiliensis CCIBt3594.</title>
        <authorList>
            <person name="Machado M."/>
            <person name="Botero N.B."/>
            <person name="Andreote A.P.D."/>
            <person name="Feitosa A.M.T."/>
            <person name="Popin R."/>
            <person name="Sivonen K."/>
            <person name="Fiore M.F."/>
        </authorList>
    </citation>
    <scope>NUCLEOTIDE SEQUENCE [LARGE SCALE GENOMIC DNA]</scope>
    <source>
        <strain evidence="5 6">CCIBt3594</strain>
    </source>
</reference>
<keyword evidence="2" id="KW-0067">ATP-binding</keyword>
<dbReference type="AlphaFoldDB" id="A0AAW9QT79"/>
<gene>
    <name evidence="5" type="ORF">V0288_05415</name>
</gene>
<sequence>MMPGQVIGDRYQIQEQLGKQAGRRTFLARDLQSDSLVVVKVLIFSPDFEWTDLKLFEREAETLQHLDCRSIPEYLDYFEVDTDTYKGFALVQSYIEAKSLKEQVEEGRKFSEADLQEFTKSLLGILIYLHGLNPPIVHRDIKPSNILVKDRSGHSIGNVYLIDFGSVQNIARQEQATITIVGTYGYMPPEQFGGRSVPASDLYSLGATILYLATGIQPADLPQKDGKIQFENLVNVSPAFSRWIGKAIEPTLEKRFSSAKEALDALNTLHEIEVSSKIQKPAGSRIVLKKSSEQFQIILPPEGFTPKLIFIGTFAVGWNSFLLLWSGGAAMIPFGINLFFLLFSLPFWVVGLGMIATILYSLQGYAILSIDPREISLRHRIFGIDLPYRIKMNRENIDRILRSDSSYTRDSDGDRVHIPPALTIWAGTKEFKLSSQFKDYLTKPELDWLAAELSEWLGMPISPK</sequence>
<dbReference type="InterPro" id="IPR011009">
    <property type="entry name" value="Kinase-like_dom_sf"/>
</dbReference>
<dbReference type="RefSeq" id="WP_332864008.1">
    <property type="nucleotide sequence ID" value="NZ_JBAFSM010000008.1"/>
</dbReference>
<evidence type="ECO:0000256" key="1">
    <source>
        <dbReference type="ARBA" id="ARBA00022741"/>
    </source>
</evidence>
<protein>
    <submittedName>
        <fullName evidence="5">Serine/threonine-protein kinase</fullName>
        <ecNumber evidence="5">2.7.11.1</ecNumber>
    </submittedName>
</protein>
<dbReference type="SMART" id="SM00220">
    <property type="entry name" value="S_TKc"/>
    <property type="match status" value="1"/>
</dbReference>
<keyword evidence="3" id="KW-0472">Membrane</keyword>